<protein>
    <recommendedName>
        <fullName evidence="2">DUF4167 domain-containing protein</fullName>
    </recommendedName>
</protein>
<evidence type="ECO:0000313" key="4">
    <source>
        <dbReference type="Proteomes" id="UP000019112"/>
    </source>
</evidence>
<feature type="compositionally biased region" description="Basic and acidic residues" evidence="1">
    <location>
        <begin position="108"/>
        <end position="125"/>
    </location>
</feature>
<accession>W6TDG8</accession>
<evidence type="ECO:0000256" key="1">
    <source>
        <dbReference type="SAM" id="MobiDB-lite"/>
    </source>
</evidence>
<name>W6TDG8_HOLOB</name>
<sequence>MIRLICFLVSVNSFKDRSQGSYQFRSLLHRNQKAIKNKHHVFESQGPTGKARGTSVQLVEKYLSLGRDALAMGDTVLSEYFFEYVEHYQRITHDLSSMNQEEVTVSDESPKIVSEEGSENSEKIKKSSRNYRKRTVRSEGTV</sequence>
<proteinExistence type="predicted"/>
<organism evidence="3 4">
    <name type="scientific">Holospora obtusa F1</name>
    <dbReference type="NCBI Taxonomy" id="1399147"/>
    <lineage>
        <taxon>Bacteria</taxon>
        <taxon>Pseudomonadati</taxon>
        <taxon>Pseudomonadota</taxon>
        <taxon>Alphaproteobacteria</taxon>
        <taxon>Holosporales</taxon>
        <taxon>Holosporaceae</taxon>
        <taxon>Holospora</taxon>
    </lineage>
</organism>
<dbReference type="AlphaFoldDB" id="W6TDG8"/>
<dbReference type="Proteomes" id="UP000019112">
    <property type="component" value="Unassembled WGS sequence"/>
</dbReference>
<feature type="region of interest" description="Disordered" evidence="1">
    <location>
        <begin position="99"/>
        <end position="142"/>
    </location>
</feature>
<dbReference type="Pfam" id="PF13763">
    <property type="entry name" value="DUF4167"/>
    <property type="match status" value="1"/>
</dbReference>
<dbReference type="STRING" id="1399147.P618_201093"/>
<dbReference type="EMBL" id="AWTR02000085">
    <property type="protein sequence ID" value="ETZ06801.1"/>
    <property type="molecule type" value="Genomic_DNA"/>
</dbReference>
<feature type="domain" description="DUF4167" evidence="2">
    <location>
        <begin position="31"/>
        <end position="95"/>
    </location>
</feature>
<keyword evidence="4" id="KW-1185">Reference proteome</keyword>
<evidence type="ECO:0000313" key="3">
    <source>
        <dbReference type="EMBL" id="ETZ06801.1"/>
    </source>
</evidence>
<dbReference type="InterPro" id="IPR025430">
    <property type="entry name" value="DUF4167"/>
</dbReference>
<dbReference type="eggNOG" id="COG5373">
    <property type="taxonomic scope" value="Bacteria"/>
</dbReference>
<gene>
    <name evidence="3" type="ORF">P618_201093</name>
</gene>
<feature type="compositionally biased region" description="Basic residues" evidence="1">
    <location>
        <begin position="126"/>
        <end position="135"/>
    </location>
</feature>
<reference evidence="3 4" key="1">
    <citation type="journal article" date="2014" name="FEMS Microbiol. Lett.">
        <title>Draft genome sequences of three Holospora species (Holospora obtusa, Holospora undulata, and Holospora elegans), endonuclear symbiotic bacteria of the ciliate Paramecium caudatum.</title>
        <authorList>
            <person name="Dohra H."/>
            <person name="Tanaka K."/>
            <person name="Suzuki T."/>
            <person name="Fujishima M."/>
            <person name="Suzuki H."/>
        </authorList>
    </citation>
    <scope>NUCLEOTIDE SEQUENCE [LARGE SCALE GENOMIC DNA]</scope>
    <source>
        <strain evidence="3 4">F1</strain>
    </source>
</reference>
<evidence type="ECO:0000259" key="2">
    <source>
        <dbReference type="Pfam" id="PF13763"/>
    </source>
</evidence>
<comment type="caution">
    <text evidence="3">The sequence shown here is derived from an EMBL/GenBank/DDBJ whole genome shotgun (WGS) entry which is preliminary data.</text>
</comment>
<dbReference type="OrthoDB" id="9816310at2"/>